<name>A0A1R3JXB7_COCAP</name>
<evidence type="ECO:0000313" key="2">
    <source>
        <dbReference type="Proteomes" id="UP000188268"/>
    </source>
</evidence>
<sequence>MSKRDYSCTAPPHHLANVASRGRGSSLYCYKGREVSNTANDAELKLFLPPGSGARTGFAAASSSTCED</sequence>
<organism evidence="1 2">
    <name type="scientific">Corchorus capsularis</name>
    <name type="common">Jute</name>
    <dbReference type="NCBI Taxonomy" id="210143"/>
    <lineage>
        <taxon>Eukaryota</taxon>
        <taxon>Viridiplantae</taxon>
        <taxon>Streptophyta</taxon>
        <taxon>Embryophyta</taxon>
        <taxon>Tracheophyta</taxon>
        <taxon>Spermatophyta</taxon>
        <taxon>Magnoliopsida</taxon>
        <taxon>eudicotyledons</taxon>
        <taxon>Gunneridae</taxon>
        <taxon>Pentapetalae</taxon>
        <taxon>rosids</taxon>
        <taxon>malvids</taxon>
        <taxon>Malvales</taxon>
        <taxon>Malvaceae</taxon>
        <taxon>Grewioideae</taxon>
        <taxon>Apeibeae</taxon>
        <taxon>Corchorus</taxon>
    </lineage>
</organism>
<dbReference type="Proteomes" id="UP000188268">
    <property type="component" value="Unassembled WGS sequence"/>
</dbReference>
<gene>
    <name evidence="1" type="ORF">CCACVL1_03854</name>
</gene>
<comment type="caution">
    <text evidence="1">The sequence shown here is derived from an EMBL/GenBank/DDBJ whole genome shotgun (WGS) entry which is preliminary data.</text>
</comment>
<dbReference type="Gramene" id="OMO99327">
    <property type="protein sequence ID" value="OMO99327"/>
    <property type="gene ID" value="CCACVL1_03854"/>
</dbReference>
<keyword evidence="2" id="KW-1185">Reference proteome</keyword>
<proteinExistence type="predicted"/>
<dbReference type="EMBL" id="AWWV01006893">
    <property type="protein sequence ID" value="OMO99327.1"/>
    <property type="molecule type" value="Genomic_DNA"/>
</dbReference>
<evidence type="ECO:0000313" key="1">
    <source>
        <dbReference type="EMBL" id="OMO99327.1"/>
    </source>
</evidence>
<reference evidence="1 2" key="1">
    <citation type="submission" date="2013-09" db="EMBL/GenBank/DDBJ databases">
        <title>Corchorus capsularis genome sequencing.</title>
        <authorList>
            <person name="Alam M."/>
            <person name="Haque M.S."/>
            <person name="Islam M.S."/>
            <person name="Emdad E.M."/>
            <person name="Islam M.M."/>
            <person name="Ahmed B."/>
            <person name="Halim A."/>
            <person name="Hossen Q.M.M."/>
            <person name="Hossain M.Z."/>
            <person name="Ahmed R."/>
            <person name="Khan M.M."/>
            <person name="Islam R."/>
            <person name="Rashid M.M."/>
            <person name="Khan S.A."/>
            <person name="Rahman M.S."/>
            <person name="Alam M."/>
        </authorList>
    </citation>
    <scope>NUCLEOTIDE SEQUENCE [LARGE SCALE GENOMIC DNA]</scope>
    <source>
        <strain evidence="2">cv. CVL-1</strain>
        <tissue evidence="1">Whole seedling</tissue>
    </source>
</reference>
<protein>
    <submittedName>
        <fullName evidence="1">Uncharacterized protein</fullName>
    </submittedName>
</protein>
<dbReference type="AlphaFoldDB" id="A0A1R3JXB7"/>
<accession>A0A1R3JXB7</accession>